<keyword evidence="2" id="KW-1133">Transmembrane helix</keyword>
<dbReference type="STRING" id="1385519.N801_11255"/>
<dbReference type="Pfam" id="PF11271">
    <property type="entry name" value="PorA"/>
    <property type="match status" value="1"/>
</dbReference>
<dbReference type="AlphaFoldDB" id="A0A0A0K4X5"/>
<proteinExistence type="predicted"/>
<dbReference type="InterPro" id="IPR021424">
    <property type="entry name" value="PorA"/>
</dbReference>
<keyword evidence="2" id="KW-0472">Membrane</keyword>
<protein>
    <recommendedName>
        <fullName evidence="5">DUF3068 domain-containing protein</fullName>
    </recommendedName>
</protein>
<evidence type="ECO:0000256" key="2">
    <source>
        <dbReference type="SAM" id="Phobius"/>
    </source>
</evidence>
<gene>
    <name evidence="3" type="ORF">N801_11255</name>
</gene>
<sequence length="327" mass="35336">MLMGLGGFLITTALLALIYIPGAVKKTPLDTDTYTRLTGNASALPSGGGSPVKALSHTVADGQKSDGDVVVFDTFTCLIKDPNGDSPDCVDDTDPDRRLVTATTDRFATDRRTGLSVNDEKYIGDAQPHEGLVNKFPFDVEKKTYPFWDGILDRAVDATFEGEEKVDGWDTYKFVIDVNDEPAEISNGIQGTYSDLKTMFVDPRTGSILKQTEQQERVLENGTTVLDLDFGFTDETVKGNIDTAKDNDSRLGLIGRLPLIAGLLGLLSLAAGFFLWNGARRADGDGDYADPGRRGPDGDAHAADDTRNLDVFGDDEATPSRSDVRGR</sequence>
<dbReference type="EMBL" id="AVPL01000002">
    <property type="protein sequence ID" value="KGN42886.1"/>
    <property type="molecule type" value="Genomic_DNA"/>
</dbReference>
<reference evidence="3 4" key="1">
    <citation type="submission" date="2013-08" db="EMBL/GenBank/DDBJ databases">
        <title>The genome sequence of Knoellia aerolata.</title>
        <authorList>
            <person name="Zhu W."/>
            <person name="Wang G."/>
        </authorList>
    </citation>
    <scope>NUCLEOTIDE SEQUENCE [LARGE SCALE GENOMIC DNA]</scope>
    <source>
        <strain evidence="3 4">DSM 18566</strain>
    </source>
</reference>
<comment type="caution">
    <text evidence="3">The sequence shown here is derived from an EMBL/GenBank/DDBJ whole genome shotgun (WGS) entry which is preliminary data.</text>
</comment>
<feature type="compositionally biased region" description="Basic and acidic residues" evidence="1">
    <location>
        <begin position="286"/>
        <end position="308"/>
    </location>
</feature>
<keyword evidence="4" id="KW-1185">Reference proteome</keyword>
<name>A0A0A0K4X5_9MICO</name>
<evidence type="ECO:0008006" key="5">
    <source>
        <dbReference type="Google" id="ProtNLM"/>
    </source>
</evidence>
<evidence type="ECO:0000313" key="4">
    <source>
        <dbReference type="Proteomes" id="UP000030013"/>
    </source>
</evidence>
<evidence type="ECO:0000256" key="1">
    <source>
        <dbReference type="SAM" id="MobiDB-lite"/>
    </source>
</evidence>
<evidence type="ECO:0000313" key="3">
    <source>
        <dbReference type="EMBL" id="KGN42886.1"/>
    </source>
</evidence>
<dbReference type="eggNOG" id="ENOG5031U1J">
    <property type="taxonomic scope" value="Bacteria"/>
</dbReference>
<feature type="transmembrane region" description="Helical" evidence="2">
    <location>
        <begin position="257"/>
        <end position="276"/>
    </location>
</feature>
<keyword evidence="2" id="KW-0812">Transmembrane</keyword>
<feature type="region of interest" description="Disordered" evidence="1">
    <location>
        <begin position="286"/>
        <end position="327"/>
    </location>
</feature>
<dbReference type="Proteomes" id="UP000030013">
    <property type="component" value="Unassembled WGS sequence"/>
</dbReference>
<accession>A0A0A0K4X5</accession>
<organism evidence="3 4">
    <name type="scientific">Knoellia aerolata DSM 18566</name>
    <dbReference type="NCBI Taxonomy" id="1385519"/>
    <lineage>
        <taxon>Bacteria</taxon>
        <taxon>Bacillati</taxon>
        <taxon>Actinomycetota</taxon>
        <taxon>Actinomycetes</taxon>
        <taxon>Micrococcales</taxon>
        <taxon>Intrasporangiaceae</taxon>
        <taxon>Knoellia</taxon>
    </lineage>
</organism>